<feature type="transmembrane region" description="Helical" evidence="2">
    <location>
        <begin position="231"/>
        <end position="254"/>
    </location>
</feature>
<sequence>MSGRARVTLFAMLATLLTSWSLAALVDSSGWVLEAGALLAVQSAVGAGVRRVPLGRTLTVASQVLVSLLVLMFLFAGKGESTGTGPMAYLVTDFGALFRQGVQDVGEFAIPAPLTDGIRLLLLSGVLLIGLLVDLLAVTLRTAAAAGLPLLALYSVAAGLSGGSGASWISFLLAGCGYLLLLLAEGRDRLAQWGRVFGAAPSARAASGSGYGGVGAGSGQALAPVRTGRRIGAVALGIALAVPAVLPALGGGLLGAQGGESGDGGVGVGGTISAVNPLVSLQGSLNAQDNRVVLKYRTDSPQLGEQYLRILALDEFNGVKWEASGRALTDVPERLPAPPGLSGQVRQTGIEVRTSVSAADTYAQRYLPMPYPATSVDIPGKWRFEPAGRTLVGDQLGRDRFQNVQGAMYTVRSLLLRPTAEQLQEAPAPDPLIRAEYTKIPDNLPAVVADTARQVTKGAKDDYTRAVKLQDYFAVSGGFRYDTKVASGTGSQAIARFLADKEGFCIHFAFSMAAMSRSLGIPARVAVGFTPGEKQSDGSVNVSMRDAHAWPELYFEGVGWTRFEPTPRQGITIPDYSRAEVPAAQPSAPTALPSQGAAQPSAAPSKGDDCPPEAKKLGECGVAAPQTKAGSGGGGPSPQTVLTWTLSIAALLALPLLPLLWRTRLRKRRLAAGQVLQAWQELADAAWDVGIAPDEALSPRRAAARIVELGRLTPEAADAVHRVAEAVERSLYAPPGTEATYAGLGTDVLLARTALLAPLTRGGRVRAVLLPRSAARLRWSAAARWSALTAAVAARLAPVSALLSRTRARLPLRGRG</sequence>
<dbReference type="InterPro" id="IPR038765">
    <property type="entry name" value="Papain-like_cys_pep_sf"/>
</dbReference>
<dbReference type="Pfam" id="PF01841">
    <property type="entry name" value="Transglut_core"/>
    <property type="match status" value="1"/>
</dbReference>
<evidence type="ECO:0000256" key="1">
    <source>
        <dbReference type="SAM" id="MobiDB-lite"/>
    </source>
</evidence>
<feature type="transmembrane region" description="Helical" evidence="2">
    <location>
        <begin position="641"/>
        <end position="661"/>
    </location>
</feature>
<dbReference type="PANTHER" id="PTHR42736:SF1">
    <property type="entry name" value="PROTEIN-GLUTAMINE GAMMA-GLUTAMYLTRANSFERASE"/>
    <property type="match status" value="1"/>
</dbReference>
<dbReference type="SMART" id="SM00460">
    <property type="entry name" value="TGc"/>
    <property type="match status" value="1"/>
</dbReference>
<keyword evidence="2" id="KW-1133">Transmembrane helix</keyword>
<evidence type="ECO:0000313" key="6">
    <source>
        <dbReference type="Proteomes" id="UP001520654"/>
    </source>
</evidence>
<feature type="signal peptide" evidence="3">
    <location>
        <begin position="1"/>
        <end position="23"/>
    </location>
</feature>
<feature type="domain" description="Transglutaminase-like" evidence="4">
    <location>
        <begin position="497"/>
        <end position="567"/>
    </location>
</feature>
<feature type="compositionally biased region" description="Basic and acidic residues" evidence="1">
    <location>
        <begin position="606"/>
        <end position="617"/>
    </location>
</feature>
<evidence type="ECO:0000256" key="2">
    <source>
        <dbReference type="SAM" id="Phobius"/>
    </source>
</evidence>
<dbReference type="InterPro" id="IPR002931">
    <property type="entry name" value="Transglutaminase-like"/>
</dbReference>
<evidence type="ECO:0000259" key="4">
    <source>
        <dbReference type="SMART" id="SM00460"/>
    </source>
</evidence>
<dbReference type="InterPro" id="IPR052901">
    <property type="entry name" value="Bact_TGase-like"/>
</dbReference>
<protein>
    <submittedName>
        <fullName evidence="5">DUF3488 and transglutaminase-like domain-containing protein</fullName>
    </submittedName>
</protein>
<organism evidence="5 6">
    <name type="scientific">Streptomyces flavotricini</name>
    <dbReference type="NCBI Taxonomy" id="66888"/>
    <lineage>
        <taxon>Bacteria</taxon>
        <taxon>Bacillati</taxon>
        <taxon>Actinomycetota</taxon>
        <taxon>Actinomycetes</taxon>
        <taxon>Kitasatosporales</taxon>
        <taxon>Streptomycetaceae</taxon>
        <taxon>Streptomyces</taxon>
    </lineage>
</organism>
<evidence type="ECO:0000256" key="3">
    <source>
        <dbReference type="SAM" id="SignalP"/>
    </source>
</evidence>
<dbReference type="RefSeq" id="WP_229340433.1">
    <property type="nucleotide sequence ID" value="NZ_JAINUL010000001.1"/>
</dbReference>
<keyword evidence="6" id="KW-1185">Reference proteome</keyword>
<gene>
    <name evidence="5" type="ORF">K7B10_28440</name>
</gene>
<accession>A0ABS8EBV3</accession>
<comment type="caution">
    <text evidence="5">The sequence shown here is derived from an EMBL/GenBank/DDBJ whole genome shotgun (WGS) entry which is preliminary data.</text>
</comment>
<feature type="transmembrane region" description="Helical" evidence="2">
    <location>
        <begin position="117"/>
        <end position="136"/>
    </location>
</feature>
<dbReference type="Gene3D" id="3.10.620.30">
    <property type="match status" value="1"/>
</dbReference>
<feature type="transmembrane region" description="Helical" evidence="2">
    <location>
        <begin position="166"/>
        <end position="184"/>
    </location>
</feature>
<keyword evidence="3" id="KW-0732">Signal</keyword>
<evidence type="ECO:0000313" key="5">
    <source>
        <dbReference type="EMBL" id="MCC0098630.1"/>
    </source>
</evidence>
<feature type="transmembrane region" description="Helical" evidence="2">
    <location>
        <begin position="57"/>
        <end position="77"/>
    </location>
</feature>
<dbReference type="Proteomes" id="UP001520654">
    <property type="component" value="Unassembled WGS sequence"/>
</dbReference>
<dbReference type="Pfam" id="PF11992">
    <property type="entry name" value="TgpA_N"/>
    <property type="match status" value="1"/>
</dbReference>
<name>A0ABS8EBV3_9ACTN</name>
<dbReference type="EMBL" id="JAINUL010000001">
    <property type="protein sequence ID" value="MCC0098630.1"/>
    <property type="molecule type" value="Genomic_DNA"/>
</dbReference>
<proteinExistence type="predicted"/>
<dbReference type="InterPro" id="IPR021878">
    <property type="entry name" value="TgpA_N"/>
</dbReference>
<feature type="chain" id="PRO_5047331305" evidence="3">
    <location>
        <begin position="24"/>
        <end position="816"/>
    </location>
</feature>
<dbReference type="PANTHER" id="PTHR42736">
    <property type="entry name" value="PROTEIN-GLUTAMINE GAMMA-GLUTAMYLTRANSFERASE"/>
    <property type="match status" value="1"/>
</dbReference>
<keyword evidence="2" id="KW-0812">Transmembrane</keyword>
<keyword evidence="2" id="KW-0472">Membrane</keyword>
<reference evidence="5 6" key="1">
    <citation type="submission" date="2021-08" db="EMBL/GenBank/DDBJ databases">
        <title>Genomic Architecture of Streptomyces flavotricini NGL1 and Streptomyces erythrochromogenes HMS4 With Differential Plant Beneficial attributes and laccase production capabilities.</title>
        <authorList>
            <person name="Salwan R."/>
            <person name="Kaur R."/>
            <person name="Sharma V."/>
        </authorList>
    </citation>
    <scope>NUCLEOTIDE SEQUENCE [LARGE SCALE GENOMIC DNA]</scope>
    <source>
        <strain evidence="5 6">NGL1</strain>
    </source>
</reference>
<feature type="compositionally biased region" description="Low complexity" evidence="1">
    <location>
        <begin position="591"/>
        <end position="605"/>
    </location>
</feature>
<dbReference type="SUPFAM" id="SSF54001">
    <property type="entry name" value="Cysteine proteinases"/>
    <property type="match status" value="1"/>
</dbReference>
<feature type="region of interest" description="Disordered" evidence="1">
    <location>
        <begin position="580"/>
        <end position="617"/>
    </location>
</feature>